<dbReference type="AlphaFoldDB" id="A0A6B0YTZ0"/>
<dbReference type="Pfam" id="PF00251">
    <property type="entry name" value="Glyco_hydro_32N"/>
    <property type="match status" value="1"/>
</dbReference>
<protein>
    <recommendedName>
        <fullName evidence="4">Glycosyl hydrolase family 32 N-terminal domain-containing protein</fullName>
    </recommendedName>
</protein>
<dbReference type="Gene3D" id="2.115.10.20">
    <property type="entry name" value="Glycosyl hydrolase domain, family 43"/>
    <property type="match status" value="2"/>
</dbReference>
<comment type="caution">
    <text evidence="5">The sequence shown here is derived from an EMBL/GenBank/DDBJ whole genome shotgun (WGS) entry which is preliminary data.</text>
</comment>
<organism evidence="5">
    <name type="scientific">Caldilineaceae bacterium SB0664_bin_27</name>
    <dbReference type="NCBI Taxonomy" id="2605260"/>
    <lineage>
        <taxon>Bacteria</taxon>
        <taxon>Bacillati</taxon>
        <taxon>Chloroflexota</taxon>
        <taxon>Caldilineae</taxon>
        <taxon>Caldilineales</taxon>
        <taxon>Caldilineaceae</taxon>
    </lineage>
</organism>
<evidence type="ECO:0000256" key="1">
    <source>
        <dbReference type="ARBA" id="ARBA00009902"/>
    </source>
</evidence>
<dbReference type="InterPro" id="IPR023296">
    <property type="entry name" value="Glyco_hydro_beta-prop_sf"/>
</dbReference>
<accession>A0A6B0YTZ0</accession>
<dbReference type="InterPro" id="IPR013148">
    <property type="entry name" value="Glyco_hydro_32_N"/>
</dbReference>
<evidence type="ECO:0000259" key="4">
    <source>
        <dbReference type="Pfam" id="PF00251"/>
    </source>
</evidence>
<proteinExistence type="inferred from homology"/>
<gene>
    <name evidence="5" type="ORF">F4Y42_11605</name>
</gene>
<evidence type="ECO:0000256" key="3">
    <source>
        <dbReference type="ARBA" id="ARBA00023295"/>
    </source>
</evidence>
<name>A0A6B0YTZ0_9CHLR</name>
<dbReference type="GO" id="GO:0016798">
    <property type="term" value="F:hydrolase activity, acting on glycosyl bonds"/>
    <property type="evidence" value="ECO:0007669"/>
    <property type="project" value="UniProtKB-KW"/>
</dbReference>
<sequence length="460" mass="51442">MTTSTQSMFFKSKGVNAHWDTWMFYHEGTFYLFYLITEYSPGEGFGLATSPDGVTWTDHGWAIKASDKMVTYLGTGAVWKSPDFDSSGRFICNYSEWRVEEDGRQTQNIFFAHSEDLMNWTKFGDDHIFRVDSRFYEQHGRWDCIFPLPRPEGGYYGYWTATPKDAVGFGFGRSDDGVHWEALPSPELIWEGADPPKSMEAGAVAEFNGRYYAIVGQGSRTMKTMIADNPAGPYSVAPVNYALLENSGEHKHTYFARFLRTPDDILVNHHAVTRFQLDTGRDICYWAPLKRAFVDEAGTLWFGYWQGNEALKKNAVSTQFAAQGGRVQIAGTLVDTAGGVVIEGSVTLPTTGQPETDWPGLYIEYSAGLGSYIQVGPAGVTHFGLMAESENHAQREDVMARAWPFGDTVVFRTLLKESVLELYLDDLLIQSYSLPAEANGRIGLLNPIGQTQEVQVWNAV</sequence>
<dbReference type="EMBL" id="VXRG01000097">
    <property type="protein sequence ID" value="MXY94077.1"/>
    <property type="molecule type" value="Genomic_DNA"/>
</dbReference>
<keyword evidence="3" id="KW-0326">Glycosidase</keyword>
<dbReference type="SUPFAM" id="SSF75005">
    <property type="entry name" value="Arabinanase/levansucrase/invertase"/>
    <property type="match status" value="1"/>
</dbReference>
<keyword evidence="2" id="KW-0378">Hydrolase</keyword>
<evidence type="ECO:0000256" key="2">
    <source>
        <dbReference type="ARBA" id="ARBA00022801"/>
    </source>
</evidence>
<feature type="domain" description="Glycosyl hydrolase family 32 N-terminal" evidence="4">
    <location>
        <begin position="23"/>
        <end position="184"/>
    </location>
</feature>
<evidence type="ECO:0000313" key="5">
    <source>
        <dbReference type="EMBL" id="MXY94077.1"/>
    </source>
</evidence>
<reference evidence="5" key="1">
    <citation type="submission" date="2019-09" db="EMBL/GenBank/DDBJ databases">
        <title>Characterisation of the sponge microbiome using genome-centric metagenomics.</title>
        <authorList>
            <person name="Engelberts J.P."/>
            <person name="Robbins S.J."/>
            <person name="De Goeij J.M."/>
            <person name="Aranda M."/>
            <person name="Bell S.C."/>
            <person name="Webster N.S."/>
        </authorList>
    </citation>
    <scope>NUCLEOTIDE SEQUENCE</scope>
    <source>
        <strain evidence="5">SB0664_bin_27</strain>
    </source>
</reference>
<comment type="similarity">
    <text evidence="1">Belongs to the glycosyl hydrolase 32 family.</text>
</comment>